<evidence type="ECO:0000313" key="2">
    <source>
        <dbReference type="Proteomes" id="UP000566995"/>
    </source>
</evidence>
<accession>A0A7W7P4X8</accession>
<comment type="caution">
    <text evidence="1">The sequence shown here is derived from an EMBL/GenBank/DDBJ whole genome shotgun (WGS) entry which is preliminary data.</text>
</comment>
<dbReference type="EMBL" id="JACHLI010000036">
    <property type="protein sequence ID" value="MBB4867140.1"/>
    <property type="molecule type" value="Genomic_DNA"/>
</dbReference>
<protein>
    <submittedName>
        <fullName evidence="1">Uncharacterized protein</fullName>
    </submittedName>
</protein>
<proteinExistence type="predicted"/>
<sequence>MKDIEMIEGRLFKRYSIVSSAHGLTSKQRSHFLKLKAYPKFRVDTTIKEFEMSLFGPGGRLSYAFEEFDEDVPGSRKIGAYQFSPVYAGRIELMKKLMTTKANINKMEIADRLTEMAEQCARDVEMSRASGYETGLKSGVLSQVRQAIEKMAEESTGDQEKYGPLLISDVEKWLENVETSWPGTEAVVEDLILYVVENFTNRMRRSRRLLDTSVV</sequence>
<dbReference type="Proteomes" id="UP000566995">
    <property type="component" value="Unassembled WGS sequence"/>
</dbReference>
<evidence type="ECO:0000313" key="1">
    <source>
        <dbReference type="EMBL" id="MBB4867140.1"/>
    </source>
</evidence>
<name>A0A7W7P4X8_PSENT</name>
<organism evidence="1 2">
    <name type="scientific">Pseudomonas nitroreducens</name>
    <dbReference type="NCBI Taxonomy" id="46680"/>
    <lineage>
        <taxon>Bacteria</taxon>
        <taxon>Pseudomonadati</taxon>
        <taxon>Pseudomonadota</taxon>
        <taxon>Gammaproteobacteria</taxon>
        <taxon>Pseudomonadales</taxon>
        <taxon>Pseudomonadaceae</taxon>
        <taxon>Pseudomonas</taxon>
    </lineage>
</organism>
<dbReference type="AlphaFoldDB" id="A0A7W7P4X8"/>
<reference evidence="1 2" key="1">
    <citation type="submission" date="2020-08" db="EMBL/GenBank/DDBJ databases">
        <title>Functional genomics of gut bacteria from endangered species of beetles.</title>
        <authorList>
            <person name="Carlos-Shanley C."/>
        </authorList>
    </citation>
    <scope>NUCLEOTIDE SEQUENCE [LARGE SCALE GENOMIC DNA]</scope>
    <source>
        <strain evidence="1 2">S00179</strain>
    </source>
</reference>
<gene>
    <name evidence="1" type="ORF">HNP46_006051</name>
</gene>
<dbReference type="RefSeq" id="WP_184596373.1">
    <property type="nucleotide sequence ID" value="NZ_JACHLI010000036.1"/>
</dbReference>